<dbReference type="EMBL" id="JACLZK010000001">
    <property type="protein sequence ID" value="MBC2881717.1"/>
    <property type="molecule type" value="Genomic_DNA"/>
</dbReference>
<comment type="caution">
    <text evidence="3">The sequence shown here is derived from an EMBL/GenBank/DDBJ whole genome shotgun (WGS) entry which is preliminary data.</text>
</comment>
<dbReference type="InterPro" id="IPR048376">
    <property type="entry name" value="YqiJ_N"/>
</dbReference>
<evidence type="ECO:0000259" key="2">
    <source>
        <dbReference type="Pfam" id="PF21001"/>
    </source>
</evidence>
<dbReference type="Gene3D" id="2.40.50.140">
    <property type="entry name" value="Nucleic acid-binding proteins"/>
    <property type="match status" value="1"/>
</dbReference>
<reference evidence="3 4" key="1">
    <citation type="submission" date="2020-08" db="EMBL/GenBank/DDBJ databases">
        <title>Complete genome and description of Campylobacter massiliensis Marseille-Q3452 sp. nov.</title>
        <authorList>
            <person name="Antezack A."/>
        </authorList>
    </citation>
    <scope>NUCLEOTIDE SEQUENCE [LARGE SCALE GENOMIC DNA]</scope>
    <source>
        <strain evidence="3 4">Marseille-Q3452</strain>
    </source>
</reference>
<dbReference type="Pfam" id="PF21001">
    <property type="entry name" value="YqiJ_N"/>
    <property type="match status" value="1"/>
</dbReference>
<feature type="domain" description="Inner membrane protein YqiJ N-terminal" evidence="2">
    <location>
        <begin position="11"/>
        <end position="119"/>
    </location>
</feature>
<evidence type="ECO:0000313" key="4">
    <source>
        <dbReference type="Proteomes" id="UP000552683"/>
    </source>
</evidence>
<keyword evidence="4" id="KW-1185">Reference proteome</keyword>
<keyword evidence="1" id="KW-0812">Transmembrane</keyword>
<evidence type="ECO:0000256" key="1">
    <source>
        <dbReference type="SAM" id="Phobius"/>
    </source>
</evidence>
<organism evidence="3 4">
    <name type="scientific">Campylobacter massiliensis</name>
    <dbReference type="NCBI Taxonomy" id="2762557"/>
    <lineage>
        <taxon>Bacteria</taxon>
        <taxon>Pseudomonadati</taxon>
        <taxon>Campylobacterota</taxon>
        <taxon>Epsilonproteobacteria</taxon>
        <taxon>Campylobacterales</taxon>
        <taxon>Campylobacteraceae</taxon>
        <taxon>Campylobacter</taxon>
    </lineage>
</organism>
<name>A0A842J1U3_9BACT</name>
<sequence>MDQFLTLLGNNLIFSVPLVIVVVFALLEIILMMTGFSALEPLNGLFDGADGIDVPGAELLAWANKGGVPSTIFYGILLMSFGACGLFIVSVFYGFAAPAWYMSAAIAAVSFFIALTWTRWVSLLAAKYLPQVQSAAFSKKELLGCECEVKDYKITKEQGGDVKVADKNGKERFVFARAADEKELVKGDIALIVRVEKNNFYIKKKQ</sequence>
<feature type="transmembrane region" description="Helical" evidence="1">
    <location>
        <begin position="99"/>
        <end position="117"/>
    </location>
</feature>
<feature type="transmembrane region" description="Helical" evidence="1">
    <location>
        <begin position="72"/>
        <end position="93"/>
    </location>
</feature>
<gene>
    <name evidence="3" type="ORF">H7R39_00215</name>
</gene>
<proteinExistence type="predicted"/>
<dbReference type="AlphaFoldDB" id="A0A842J1U3"/>
<feature type="transmembrane region" description="Helical" evidence="1">
    <location>
        <begin position="12"/>
        <end position="31"/>
    </location>
</feature>
<protein>
    <submittedName>
        <fullName evidence="3">DUF1449 family protein</fullName>
    </submittedName>
</protein>
<dbReference type="RefSeq" id="WP_185897453.1">
    <property type="nucleotide sequence ID" value="NZ_JACLZK010000001.1"/>
</dbReference>
<dbReference type="Proteomes" id="UP000552683">
    <property type="component" value="Unassembled WGS sequence"/>
</dbReference>
<keyword evidence="1" id="KW-0472">Membrane</keyword>
<dbReference type="InterPro" id="IPR012340">
    <property type="entry name" value="NA-bd_OB-fold"/>
</dbReference>
<keyword evidence="1" id="KW-1133">Transmembrane helix</keyword>
<accession>A0A842J1U3</accession>
<evidence type="ECO:0000313" key="3">
    <source>
        <dbReference type="EMBL" id="MBC2881717.1"/>
    </source>
</evidence>